<proteinExistence type="predicted"/>
<dbReference type="EMBL" id="LR721783">
    <property type="protein sequence ID" value="VVW41052.1"/>
    <property type="molecule type" value="Genomic_DNA"/>
</dbReference>
<sequence length="14" mass="1779">MIFNRHVPDQRHTK</sequence>
<protein>
    <submittedName>
        <fullName evidence="1">Uncharacterized protein</fullName>
    </submittedName>
</protein>
<organism evidence="1">
    <name type="scientific">Nymphaea colorata</name>
    <name type="common">pocket water lily</name>
    <dbReference type="NCBI Taxonomy" id="210225"/>
    <lineage>
        <taxon>Eukaryota</taxon>
        <taxon>Viridiplantae</taxon>
        <taxon>Streptophyta</taxon>
        <taxon>Embryophyta</taxon>
        <taxon>Tracheophyta</taxon>
        <taxon>Spermatophyta</taxon>
        <taxon>Magnoliopsida</taxon>
        <taxon>Nymphaeales</taxon>
        <taxon>Nymphaeaceae</taxon>
        <taxon>Nymphaea</taxon>
    </lineage>
</organism>
<reference evidence="1" key="1">
    <citation type="submission" date="2019-09" db="EMBL/GenBank/DDBJ databases">
        <authorList>
            <person name="Zhang L."/>
        </authorList>
    </citation>
    <scope>NUCLEOTIDE SEQUENCE</scope>
</reference>
<evidence type="ECO:0000313" key="1">
    <source>
        <dbReference type="EMBL" id="VVW41052.1"/>
    </source>
</evidence>
<gene>
    <name evidence="1" type="ORF">NYM_LOCUS19821</name>
</gene>
<name>A0A5K1DQ82_9MAGN</name>
<accession>A0A5K1DQ82</accession>